<evidence type="ECO:0000313" key="1">
    <source>
        <dbReference type="EMBL" id="KAG1803902.1"/>
    </source>
</evidence>
<dbReference type="AlphaFoldDB" id="A0A9P7DVE5"/>
<protein>
    <submittedName>
        <fullName evidence="1">Uncharacterized protein</fullName>
    </submittedName>
</protein>
<reference evidence="1" key="1">
    <citation type="journal article" date="2020" name="New Phytol.">
        <title>Comparative genomics reveals dynamic genome evolution in host specialist ectomycorrhizal fungi.</title>
        <authorList>
            <person name="Lofgren L.A."/>
            <person name="Nguyen N.H."/>
            <person name="Vilgalys R."/>
            <person name="Ruytinx J."/>
            <person name="Liao H.L."/>
            <person name="Branco S."/>
            <person name="Kuo A."/>
            <person name="LaButti K."/>
            <person name="Lipzen A."/>
            <person name="Andreopoulos W."/>
            <person name="Pangilinan J."/>
            <person name="Riley R."/>
            <person name="Hundley H."/>
            <person name="Na H."/>
            <person name="Barry K."/>
            <person name="Grigoriev I.V."/>
            <person name="Stajich J.E."/>
            <person name="Kennedy P.G."/>
        </authorList>
    </citation>
    <scope>NUCLEOTIDE SEQUENCE</scope>
    <source>
        <strain evidence="1">S12</strain>
    </source>
</reference>
<dbReference type="EMBL" id="JABBWE010000004">
    <property type="protein sequence ID" value="KAG1803902.1"/>
    <property type="molecule type" value="Genomic_DNA"/>
</dbReference>
<sequence>IFFSSNSTHALRDTTELLACTPHDDRRSMFSLLGDDGWMMGPNHRLLFWVPPASRNPFYNLWIASVMPRGGVELDLSHMAHGTHWKHCYE</sequence>
<accession>A0A9P7DVE5</accession>
<name>A0A9P7DVE5_9AGAM</name>
<feature type="non-terminal residue" evidence="1">
    <location>
        <position position="1"/>
    </location>
</feature>
<gene>
    <name evidence="1" type="ORF">HD556DRAFT_1226942</name>
</gene>
<dbReference type="OrthoDB" id="2615105at2759"/>
<dbReference type="GeneID" id="64590885"/>
<proteinExistence type="predicted"/>
<dbReference type="RefSeq" id="XP_041166248.1">
    <property type="nucleotide sequence ID" value="XM_041297121.1"/>
</dbReference>
<keyword evidence="2" id="KW-1185">Reference proteome</keyword>
<dbReference type="Proteomes" id="UP000719766">
    <property type="component" value="Unassembled WGS sequence"/>
</dbReference>
<organism evidence="1 2">
    <name type="scientific">Suillus plorans</name>
    <dbReference type="NCBI Taxonomy" id="116603"/>
    <lineage>
        <taxon>Eukaryota</taxon>
        <taxon>Fungi</taxon>
        <taxon>Dikarya</taxon>
        <taxon>Basidiomycota</taxon>
        <taxon>Agaricomycotina</taxon>
        <taxon>Agaricomycetes</taxon>
        <taxon>Agaricomycetidae</taxon>
        <taxon>Boletales</taxon>
        <taxon>Suillineae</taxon>
        <taxon>Suillaceae</taxon>
        <taxon>Suillus</taxon>
    </lineage>
</organism>
<evidence type="ECO:0000313" key="2">
    <source>
        <dbReference type="Proteomes" id="UP000719766"/>
    </source>
</evidence>
<comment type="caution">
    <text evidence="1">The sequence shown here is derived from an EMBL/GenBank/DDBJ whole genome shotgun (WGS) entry which is preliminary data.</text>
</comment>